<feature type="transmembrane region" description="Helical" evidence="2">
    <location>
        <begin position="65"/>
        <end position="86"/>
    </location>
</feature>
<evidence type="ECO:0000313" key="4">
    <source>
        <dbReference type="EMBL" id="RNA30957.1"/>
    </source>
</evidence>
<keyword evidence="2" id="KW-0812">Transmembrane</keyword>
<comment type="subcellular location">
    <subcellularLocation>
        <location evidence="1">Membrane</location>
        <topology evidence="1">Multi-pass membrane protein</topology>
    </subcellularLocation>
</comment>
<sequence>MAQKAESKCRVFQVNTTKPDGGYGWIILFSISLNNFILIGCMYSLGIILKEVKADFAISQKKANLLPSFNTGFMFLSGPLTSALAAQFGCRKVIMLSGLVHCSMYVISPLMPHFDLVLVSFGILGGLSYGCTFLTGFNILVDYFDKKLGIANGIAVASSGLGSFAFAPLTGYLIKSYGWKTTMYSMGSITFLCVLFAAFLKPLKNDQPSKALELENLQDKKDLVKKESAIKKFFKEIINFNLLRTNKSFACVVTSNFFVFFAYFIPFIYIPIRAQSLGIKNYAWIISVIGMANIPIRILFGLLSDREFLRAIHMNSFCLLLAAVLLFGYNYLDSFKLQIAFGIFFAVPMAGINCLPTKYIVDVAGADNFRNANGIINLFRGFGALLGPFLAGYFLKYFFSI</sequence>
<dbReference type="PANTHER" id="PTHR11360">
    <property type="entry name" value="MONOCARBOXYLATE TRANSPORTER"/>
    <property type="match status" value="1"/>
</dbReference>
<proteinExistence type="predicted"/>
<keyword evidence="5" id="KW-1185">Reference proteome</keyword>
<organism evidence="4 5">
    <name type="scientific">Brachionus plicatilis</name>
    <name type="common">Marine rotifer</name>
    <name type="synonym">Brachionus muelleri</name>
    <dbReference type="NCBI Taxonomy" id="10195"/>
    <lineage>
        <taxon>Eukaryota</taxon>
        <taxon>Metazoa</taxon>
        <taxon>Spiralia</taxon>
        <taxon>Gnathifera</taxon>
        <taxon>Rotifera</taxon>
        <taxon>Eurotatoria</taxon>
        <taxon>Monogononta</taxon>
        <taxon>Pseudotrocha</taxon>
        <taxon>Ploima</taxon>
        <taxon>Brachionidae</taxon>
        <taxon>Brachionus</taxon>
    </lineage>
</organism>
<feature type="transmembrane region" description="Helical" evidence="2">
    <location>
        <begin position="21"/>
        <end position="45"/>
    </location>
</feature>
<dbReference type="InterPro" id="IPR050327">
    <property type="entry name" value="Proton-linked_MCT"/>
</dbReference>
<dbReference type="PANTHER" id="PTHR11360:SF284">
    <property type="entry name" value="EG:103B4.3 PROTEIN-RELATED"/>
    <property type="match status" value="1"/>
</dbReference>
<dbReference type="InterPro" id="IPR011701">
    <property type="entry name" value="MFS"/>
</dbReference>
<dbReference type="PROSITE" id="PS50850">
    <property type="entry name" value="MFS"/>
    <property type="match status" value="1"/>
</dbReference>
<feature type="transmembrane region" description="Helical" evidence="2">
    <location>
        <begin position="117"/>
        <end position="141"/>
    </location>
</feature>
<evidence type="ECO:0000313" key="5">
    <source>
        <dbReference type="Proteomes" id="UP000276133"/>
    </source>
</evidence>
<gene>
    <name evidence="4" type="ORF">BpHYR1_007833</name>
</gene>
<keyword evidence="2" id="KW-0472">Membrane</keyword>
<feature type="transmembrane region" description="Helical" evidence="2">
    <location>
        <begin position="93"/>
        <end position="111"/>
    </location>
</feature>
<dbReference type="Gene3D" id="1.20.1250.20">
    <property type="entry name" value="MFS general substrate transporter like domains"/>
    <property type="match status" value="1"/>
</dbReference>
<evidence type="ECO:0000256" key="1">
    <source>
        <dbReference type="ARBA" id="ARBA00004141"/>
    </source>
</evidence>
<feature type="transmembrane region" description="Helical" evidence="2">
    <location>
        <begin position="312"/>
        <end position="331"/>
    </location>
</feature>
<dbReference type="AlphaFoldDB" id="A0A3M7S5N5"/>
<dbReference type="Proteomes" id="UP000276133">
    <property type="component" value="Unassembled WGS sequence"/>
</dbReference>
<dbReference type="InterPro" id="IPR020846">
    <property type="entry name" value="MFS_dom"/>
</dbReference>
<name>A0A3M7S5N5_BRAPC</name>
<dbReference type="InterPro" id="IPR036259">
    <property type="entry name" value="MFS_trans_sf"/>
</dbReference>
<feature type="transmembrane region" description="Helical" evidence="2">
    <location>
        <begin position="282"/>
        <end position="300"/>
    </location>
</feature>
<evidence type="ECO:0000259" key="3">
    <source>
        <dbReference type="PROSITE" id="PS50850"/>
    </source>
</evidence>
<feature type="transmembrane region" description="Helical" evidence="2">
    <location>
        <begin position="148"/>
        <end position="169"/>
    </location>
</feature>
<feature type="transmembrane region" description="Helical" evidence="2">
    <location>
        <begin position="375"/>
        <end position="395"/>
    </location>
</feature>
<comment type="caution">
    <text evidence="4">The sequence shown here is derived from an EMBL/GenBank/DDBJ whole genome shotgun (WGS) entry which is preliminary data.</text>
</comment>
<dbReference type="OrthoDB" id="2213137at2759"/>
<dbReference type="SUPFAM" id="SSF103473">
    <property type="entry name" value="MFS general substrate transporter"/>
    <property type="match status" value="1"/>
</dbReference>
<accession>A0A3M7S5N5</accession>
<feature type="transmembrane region" description="Helical" evidence="2">
    <location>
        <begin position="181"/>
        <end position="200"/>
    </location>
</feature>
<dbReference type="EMBL" id="REGN01002009">
    <property type="protein sequence ID" value="RNA30957.1"/>
    <property type="molecule type" value="Genomic_DNA"/>
</dbReference>
<feature type="domain" description="Major facilitator superfamily (MFS) profile" evidence="3">
    <location>
        <begin position="27"/>
        <end position="401"/>
    </location>
</feature>
<reference evidence="4 5" key="1">
    <citation type="journal article" date="2018" name="Sci. Rep.">
        <title>Genomic signatures of local adaptation to the degree of environmental predictability in rotifers.</title>
        <authorList>
            <person name="Franch-Gras L."/>
            <person name="Hahn C."/>
            <person name="Garcia-Roger E.M."/>
            <person name="Carmona M.J."/>
            <person name="Serra M."/>
            <person name="Gomez A."/>
        </authorList>
    </citation>
    <scope>NUCLEOTIDE SEQUENCE [LARGE SCALE GENOMIC DNA]</scope>
    <source>
        <strain evidence="4">HYR1</strain>
    </source>
</reference>
<keyword evidence="2" id="KW-1133">Transmembrane helix</keyword>
<dbReference type="Pfam" id="PF07690">
    <property type="entry name" value="MFS_1"/>
    <property type="match status" value="1"/>
</dbReference>
<dbReference type="GO" id="GO:0008028">
    <property type="term" value="F:monocarboxylic acid transmembrane transporter activity"/>
    <property type="evidence" value="ECO:0007669"/>
    <property type="project" value="TreeGrafter"/>
</dbReference>
<feature type="transmembrane region" description="Helical" evidence="2">
    <location>
        <begin position="249"/>
        <end position="270"/>
    </location>
</feature>
<evidence type="ECO:0000256" key="2">
    <source>
        <dbReference type="SAM" id="Phobius"/>
    </source>
</evidence>
<protein>
    <submittedName>
        <fullName evidence="4">Monocarboxylate transporter 2-like</fullName>
    </submittedName>
</protein>
<dbReference type="GO" id="GO:0016020">
    <property type="term" value="C:membrane"/>
    <property type="evidence" value="ECO:0007669"/>
    <property type="project" value="UniProtKB-SubCell"/>
</dbReference>
<feature type="transmembrane region" description="Helical" evidence="2">
    <location>
        <begin position="337"/>
        <end position="355"/>
    </location>
</feature>